<dbReference type="InterPro" id="IPR001173">
    <property type="entry name" value="Glyco_trans_2-like"/>
</dbReference>
<comment type="caution">
    <text evidence="3">The sequence shown here is derived from an EMBL/GenBank/DDBJ whole genome shotgun (WGS) entry which is preliminary data.</text>
</comment>
<protein>
    <recommendedName>
        <fullName evidence="2">Glycosyltransferase 2-like domain-containing protein</fullName>
    </recommendedName>
</protein>
<dbReference type="SUPFAM" id="SSF53448">
    <property type="entry name" value="Nucleotide-diphospho-sugar transferases"/>
    <property type="match status" value="1"/>
</dbReference>
<evidence type="ECO:0000256" key="1">
    <source>
        <dbReference type="ARBA" id="ARBA00038494"/>
    </source>
</evidence>
<dbReference type="CDD" id="cd02511">
    <property type="entry name" value="Beta4Glucosyltransferase"/>
    <property type="match status" value="1"/>
</dbReference>
<accession>K6YBA1</accession>
<organism evidence="3 4">
    <name type="scientific">Aliiglaciecola lipolytica E3</name>
    <dbReference type="NCBI Taxonomy" id="1127673"/>
    <lineage>
        <taxon>Bacteria</taxon>
        <taxon>Pseudomonadati</taxon>
        <taxon>Pseudomonadota</taxon>
        <taxon>Gammaproteobacteria</taxon>
        <taxon>Alteromonadales</taxon>
        <taxon>Alteromonadaceae</taxon>
        <taxon>Aliiglaciecola</taxon>
    </lineage>
</organism>
<dbReference type="PANTHER" id="PTHR43630">
    <property type="entry name" value="POLY-BETA-1,6-N-ACETYL-D-GLUCOSAMINE SYNTHASE"/>
    <property type="match status" value="1"/>
</dbReference>
<dbReference type="Proteomes" id="UP000006334">
    <property type="component" value="Unassembled WGS sequence"/>
</dbReference>
<dbReference type="PANTHER" id="PTHR43630:SF2">
    <property type="entry name" value="GLYCOSYLTRANSFERASE"/>
    <property type="match status" value="1"/>
</dbReference>
<evidence type="ECO:0000259" key="2">
    <source>
        <dbReference type="Pfam" id="PF00535"/>
    </source>
</evidence>
<dbReference type="EMBL" id="BAEN01000056">
    <property type="protein sequence ID" value="GAC15462.1"/>
    <property type="molecule type" value="Genomic_DNA"/>
</dbReference>
<dbReference type="AlphaFoldDB" id="K6YBA1"/>
<dbReference type="STRING" id="1127673.GLIP_2841"/>
<keyword evidence="4" id="KW-1185">Reference proteome</keyword>
<feature type="domain" description="Glycosyltransferase 2-like" evidence="2">
    <location>
        <begin position="1"/>
        <end position="93"/>
    </location>
</feature>
<evidence type="ECO:0000313" key="3">
    <source>
        <dbReference type="EMBL" id="GAC15462.1"/>
    </source>
</evidence>
<dbReference type="eggNOG" id="COG0463">
    <property type="taxonomic scope" value="Bacteria"/>
</dbReference>
<dbReference type="Gene3D" id="3.90.550.10">
    <property type="entry name" value="Spore Coat Polysaccharide Biosynthesis Protein SpsA, Chain A"/>
    <property type="match status" value="1"/>
</dbReference>
<name>K6YBA1_9ALTE</name>
<proteinExistence type="inferred from homology"/>
<sequence length="251" mass="28778">MIVCNEADRIDASLAPLAGWVDQLIVLDSGSTDGTVELAKKYTDSVHQTDWPGFGAQRNRALTYCEHEWVLNIDADEVITEELKNEIDAVLSEPDLEATFIKFPWHTFLFGKTLKHGRYASPQGKLFIKTGANFKHRSVHETLEMPVQNIRILKSPLLHYSWRDYYHVQEKHLKYAVLGAGDKAKKNKKSSLSFAVLRFFVDFLQQYILRLGFLDGKRGFLMAIILGQYAFHKYAALWALQQESSQTEPKR</sequence>
<dbReference type="Pfam" id="PF00535">
    <property type="entry name" value="Glycos_transf_2"/>
    <property type="match status" value="1"/>
</dbReference>
<reference evidence="3 4" key="1">
    <citation type="journal article" date="2017" name="Antonie Van Leeuwenhoek">
        <title>Rhizobium rhizosphaerae sp. nov., a novel species isolated from rice rhizosphere.</title>
        <authorList>
            <person name="Zhao J.J."/>
            <person name="Zhang J."/>
            <person name="Zhang R.J."/>
            <person name="Zhang C.W."/>
            <person name="Yin H.Q."/>
            <person name="Zhang X.X."/>
        </authorList>
    </citation>
    <scope>NUCLEOTIDE SEQUENCE [LARGE SCALE GENOMIC DNA]</scope>
    <source>
        <strain evidence="3 4">E3</strain>
    </source>
</reference>
<gene>
    <name evidence="3" type="ORF">GLIP_2841</name>
</gene>
<dbReference type="InterPro" id="IPR029044">
    <property type="entry name" value="Nucleotide-diphossugar_trans"/>
</dbReference>
<evidence type="ECO:0000313" key="4">
    <source>
        <dbReference type="Proteomes" id="UP000006334"/>
    </source>
</evidence>
<comment type="similarity">
    <text evidence="1">Belongs to the glycosyltransferase 2 family. WaaE/KdtX subfamily.</text>
</comment>